<name>A0ABN3GKU4_9PSEU</name>
<dbReference type="PANTHER" id="PTHR40274">
    <property type="entry name" value="VIRGINIAMYCIN B LYASE"/>
    <property type="match status" value="1"/>
</dbReference>
<gene>
    <name evidence="2" type="ORF">GCM10009854_35530</name>
</gene>
<comment type="caution">
    <text evidence="2">The sequence shown here is derived from an EMBL/GenBank/DDBJ whole genome shotgun (WGS) entry which is preliminary data.</text>
</comment>
<accession>A0ABN3GKU4</accession>
<sequence>MVRFPEFGTPTSVRWRFERLNRPSPLRGSNGVVFGPDGLLYVAQFLAGQISAVDITTGRVEVVVPPTGPARAPDDLAFGADGSMYVADITPSRVWRRSPDGEFSLLSEEVRAPNGITCVGDRLFVNEMFPRGRVLELPPDRAPVVLAEGLALGNAMQRGPDGLLYYPHMITGQVWRVGLDGGDAEQVAAEVHEPVAVRFDREGVLHVLSRGEEGIVTRIDPDTGRREVTRTGVAGMDNAAFDRENRMLVSSFASGGITAIEAKRARAVVGRGLNGPYGVAADERGRVYAADHFRLAFDELSTDGLLQQRVGGSCHDLAVTEGAVHVTSTQGEVRTFDPATGSVRTRASELSEPLGVAVLGDALVVAESGSGRVLRIDAGDERSVLAELVRPVGVATDAQQRCYVTDEGRGVVVEVTENGVETIVDELDRPQGVVVVDHELFVLEVGARRLLSVSPSTRASRVEAENLAVGTPPGIERENPPPSTFPPSRPRAFAGLAATPEGDLLLSASGEGTVQRLSTAAQRAPRAQRP</sequence>
<feature type="compositionally biased region" description="Low complexity" evidence="1">
    <location>
        <begin position="520"/>
        <end position="530"/>
    </location>
</feature>
<dbReference type="InterPro" id="IPR011042">
    <property type="entry name" value="6-blade_b-propeller_TolB-like"/>
</dbReference>
<evidence type="ECO:0000313" key="2">
    <source>
        <dbReference type="EMBL" id="GAA2354354.1"/>
    </source>
</evidence>
<dbReference type="InterPro" id="IPR051344">
    <property type="entry name" value="Vgb"/>
</dbReference>
<feature type="compositionally biased region" description="Pro residues" evidence="1">
    <location>
        <begin position="480"/>
        <end position="489"/>
    </location>
</feature>
<dbReference type="EMBL" id="BAAARA010000010">
    <property type="protein sequence ID" value="GAA2354354.1"/>
    <property type="molecule type" value="Genomic_DNA"/>
</dbReference>
<dbReference type="SUPFAM" id="SSF63829">
    <property type="entry name" value="Calcium-dependent phosphotriesterase"/>
    <property type="match status" value="2"/>
</dbReference>
<dbReference type="RefSeq" id="WP_344133614.1">
    <property type="nucleotide sequence ID" value="NZ_BAAARA010000010.1"/>
</dbReference>
<keyword evidence="3" id="KW-1185">Reference proteome</keyword>
<proteinExistence type="predicted"/>
<evidence type="ECO:0000313" key="3">
    <source>
        <dbReference type="Proteomes" id="UP001501218"/>
    </source>
</evidence>
<evidence type="ECO:0000256" key="1">
    <source>
        <dbReference type="SAM" id="MobiDB-lite"/>
    </source>
</evidence>
<reference evidence="2 3" key="1">
    <citation type="journal article" date="2019" name="Int. J. Syst. Evol. Microbiol.">
        <title>The Global Catalogue of Microorganisms (GCM) 10K type strain sequencing project: providing services to taxonomists for standard genome sequencing and annotation.</title>
        <authorList>
            <consortium name="The Broad Institute Genomics Platform"/>
            <consortium name="The Broad Institute Genome Sequencing Center for Infectious Disease"/>
            <person name="Wu L."/>
            <person name="Ma J."/>
        </authorList>
    </citation>
    <scope>NUCLEOTIDE SEQUENCE [LARGE SCALE GENOMIC DNA]</scope>
    <source>
        <strain evidence="2 3">JCM 16221</strain>
    </source>
</reference>
<feature type="compositionally biased region" description="Polar residues" evidence="1">
    <location>
        <begin position="510"/>
        <end position="519"/>
    </location>
</feature>
<dbReference type="Proteomes" id="UP001501218">
    <property type="component" value="Unassembled WGS sequence"/>
</dbReference>
<dbReference type="Gene3D" id="2.120.10.30">
    <property type="entry name" value="TolB, C-terminal domain"/>
    <property type="match status" value="3"/>
</dbReference>
<organism evidence="2 3">
    <name type="scientific">Saccharopolyspora halophila</name>
    <dbReference type="NCBI Taxonomy" id="405551"/>
    <lineage>
        <taxon>Bacteria</taxon>
        <taxon>Bacillati</taxon>
        <taxon>Actinomycetota</taxon>
        <taxon>Actinomycetes</taxon>
        <taxon>Pseudonocardiales</taxon>
        <taxon>Pseudonocardiaceae</taxon>
        <taxon>Saccharopolyspora</taxon>
    </lineage>
</organism>
<feature type="region of interest" description="Disordered" evidence="1">
    <location>
        <begin position="509"/>
        <end position="530"/>
    </location>
</feature>
<dbReference type="PANTHER" id="PTHR40274:SF4">
    <property type="entry name" value="BLL1406 PROTEIN"/>
    <property type="match status" value="1"/>
</dbReference>
<feature type="region of interest" description="Disordered" evidence="1">
    <location>
        <begin position="464"/>
        <end position="494"/>
    </location>
</feature>
<protein>
    <submittedName>
        <fullName evidence="2">SMP-30/gluconolactonase/LRE family protein</fullName>
    </submittedName>
</protein>